<evidence type="ECO:0000313" key="4">
    <source>
        <dbReference type="EMBL" id="SEK90459.1"/>
    </source>
</evidence>
<dbReference type="InterPro" id="IPR024516">
    <property type="entry name" value="Mce_C"/>
</dbReference>
<dbReference type="InterPro" id="IPR003399">
    <property type="entry name" value="Mce/MlaD"/>
</dbReference>
<dbReference type="Pfam" id="PF11887">
    <property type="entry name" value="Mce4_CUP1"/>
    <property type="match status" value="1"/>
</dbReference>
<evidence type="ECO:0000256" key="1">
    <source>
        <dbReference type="SAM" id="Phobius"/>
    </source>
</evidence>
<feature type="domain" description="Mce/MlaD" evidence="2">
    <location>
        <begin position="44"/>
        <end position="117"/>
    </location>
</feature>
<evidence type="ECO:0000313" key="5">
    <source>
        <dbReference type="Proteomes" id="UP000198677"/>
    </source>
</evidence>
<dbReference type="InterPro" id="IPR052336">
    <property type="entry name" value="MlaD_Phospholipid_Transporter"/>
</dbReference>
<evidence type="ECO:0000259" key="3">
    <source>
        <dbReference type="Pfam" id="PF11887"/>
    </source>
</evidence>
<dbReference type="PANTHER" id="PTHR33371">
    <property type="entry name" value="INTERMEMBRANE PHOSPHOLIPID TRANSPORT SYSTEM BINDING PROTEIN MLAD-RELATED"/>
    <property type="match status" value="1"/>
</dbReference>
<keyword evidence="1" id="KW-0472">Membrane</keyword>
<dbReference type="PANTHER" id="PTHR33371:SF19">
    <property type="entry name" value="MCE-FAMILY PROTEIN MCE4A"/>
    <property type="match status" value="1"/>
</dbReference>
<name>A0A1H7KUH7_9NOCA</name>
<gene>
    <name evidence="4" type="ORF">SAMN05444583_104173</name>
</gene>
<accession>A0A1H7KUH7</accession>
<feature type="transmembrane region" description="Helical" evidence="1">
    <location>
        <begin position="12"/>
        <end position="32"/>
    </location>
</feature>
<dbReference type="RefSeq" id="WP_072750020.1">
    <property type="nucleotide sequence ID" value="NZ_FOAW01000004.1"/>
</dbReference>
<dbReference type="AlphaFoldDB" id="A0A1H7KUH7"/>
<sequence>MDQFTGRSRASLALRGAIAVLVGALVAVTMVLRGSGNLRSDPVVVVAIPASAGLITGEAPVRYSGVNIGRIAGIDSGTESSVVRLQIDAAAIGQVPSSVRARVVPRTFFGDIYIQLVDAPDAQAGSALADGDAIAVDAGPDAVALYGVYKKMVDVLDQMQPQKMQTALTALGQALDGRGETVGRIVDQLGSASRTLAPAAERFVAATPEFRSVMAALDSATPDVLATLTAATSVSQRMVDHGGQVAAMLGSAAGFASVASSFVGEQRDQIITVVDSTGTILATTAANPSGLVDTLTGAETFGAAGARVFATGKFNITAVPTFQGPLPYTASDCPHYGDEYGADCGGAQSLSAQPGRQPVVDVGREAPVLNLLEAGLGEKSTSTDPEAMPNPATVVMLGPMVRGSEVTVR</sequence>
<evidence type="ECO:0000259" key="2">
    <source>
        <dbReference type="Pfam" id="PF02470"/>
    </source>
</evidence>
<keyword evidence="1" id="KW-1133">Transmembrane helix</keyword>
<feature type="domain" description="Mammalian cell entry C-terminal" evidence="3">
    <location>
        <begin position="126"/>
        <end position="309"/>
    </location>
</feature>
<keyword evidence="5" id="KW-1185">Reference proteome</keyword>
<protein>
    <submittedName>
        <fullName evidence="4">Virulence factor Mce family protein</fullName>
    </submittedName>
</protein>
<dbReference type="OrthoDB" id="4571090at2"/>
<dbReference type="GO" id="GO:0005576">
    <property type="term" value="C:extracellular region"/>
    <property type="evidence" value="ECO:0007669"/>
    <property type="project" value="TreeGrafter"/>
</dbReference>
<reference evidence="5" key="1">
    <citation type="submission" date="2016-10" db="EMBL/GenBank/DDBJ databases">
        <authorList>
            <person name="Varghese N."/>
            <person name="Submissions S."/>
        </authorList>
    </citation>
    <scope>NUCLEOTIDE SEQUENCE [LARGE SCALE GENOMIC DNA]</scope>
    <source>
        <strain evidence="5">DSM 44675</strain>
    </source>
</reference>
<dbReference type="EMBL" id="FOAW01000004">
    <property type="protein sequence ID" value="SEK90459.1"/>
    <property type="molecule type" value="Genomic_DNA"/>
</dbReference>
<dbReference type="Proteomes" id="UP000198677">
    <property type="component" value="Unassembled WGS sequence"/>
</dbReference>
<dbReference type="Pfam" id="PF02470">
    <property type="entry name" value="MlaD"/>
    <property type="match status" value="1"/>
</dbReference>
<keyword evidence="1" id="KW-0812">Transmembrane</keyword>
<organism evidence="4 5">
    <name type="scientific">Rhodococcus maanshanensis</name>
    <dbReference type="NCBI Taxonomy" id="183556"/>
    <lineage>
        <taxon>Bacteria</taxon>
        <taxon>Bacillati</taxon>
        <taxon>Actinomycetota</taxon>
        <taxon>Actinomycetes</taxon>
        <taxon>Mycobacteriales</taxon>
        <taxon>Nocardiaceae</taxon>
        <taxon>Rhodococcus</taxon>
    </lineage>
</organism>
<proteinExistence type="predicted"/>
<dbReference type="GO" id="GO:0051701">
    <property type="term" value="P:biological process involved in interaction with host"/>
    <property type="evidence" value="ECO:0007669"/>
    <property type="project" value="TreeGrafter"/>
</dbReference>